<keyword evidence="4" id="KW-0408">Iron</keyword>
<evidence type="ECO:0000256" key="5">
    <source>
        <dbReference type="ARBA" id="ARBA00023014"/>
    </source>
</evidence>
<dbReference type="AlphaFoldDB" id="A0A5P2XHN5"/>
<evidence type="ECO:0000313" key="10">
    <source>
        <dbReference type="Proteomes" id="UP000326505"/>
    </source>
</evidence>
<organism evidence="9 10">
    <name type="scientific">Streptomyces spectabilis</name>
    <dbReference type="NCBI Taxonomy" id="68270"/>
    <lineage>
        <taxon>Bacteria</taxon>
        <taxon>Bacillati</taxon>
        <taxon>Actinomycetota</taxon>
        <taxon>Actinomycetes</taxon>
        <taxon>Kitasatosporales</taxon>
        <taxon>Streptomycetaceae</taxon>
        <taxon>Streptomyces</taxon>
    </lineage>
</organism>
<dbReference type="GO" id="GO:0005829">
    <property type="term" value="C:cytosol"/>
    <property type="evidence" value="ECO:0007669"/>
    <property type="project" value="TreeGrafter"/>
</dbReference>
<dbReference type="InterPro" id="IPR007197">
    <property type="entry name" value="rSAM"/>
</dbReference>
<name>A0A5P2XHN5_STRST</name>
<dbReference type="InterPro" id="IPR051198">
    <property type="entry name" value="BchE-like"/>
</dbReference>
<evidence type="ECO:0000313" key="11">
    <source>
        <dbReference type="Proteomes" id="UP000549009"/>
    </source>
</evidence>
<reference evidence="8 11" key="2">
    <citation type="submission" date="2020-08" db="EMBL/GenBank/DDBJ databases">
        <title>Genomic Encyclopedia of Type Strains, Phase III (KMG-III): the genomes of soil and plant-associated and newly described type strains.</title>
        <authorList>
            <person name="Whitman W."/>
        </authorList>
    </citation>
    <scope>NUCLEOTIDE SEQUENCE [LARGE SCALE GENOMIC DNA]</scope>
    <source>
        <strain evidence="8 11">CECT 3146</strain>
    </source>
</reference>
<dbReference type="OrthoDB" id="5298546at2"/>
<dbReference type="SMART" id="SM00729">
    <property type="entry name" value="Elp3"/>
    <property type="match status" value="1"/>
</dbReference>
<dbReference type="RefSeq" id="WP_150513693.1">
    <property type="nucleotide sequence ID" value="NZ_BMSQ01000002.1"/>
</dbReference>
<dbReference type="Proteomes" id="UP000326505">
    <property type="component" value="Chromosome"/>
</dbReference>
<dbReference type="SFLD" id="SFLDF00324">
    <property type="entry name" value="bacteriocin_maturation"/>
    <property type="match status" value="1"/>
</dbReference>
<dbReference type="CDD" id="cd01335">
    <property type="entry name" value="Radical_SAM"/>
    <property type="match status" value="1"/>
</dbReference>
<dbReference type="CDD" id="cd02068">
    <property type="entry name" value="radical_SAM_B12_BD"/>
    <property type="match status" value="1"/>
</dbReference>
<dbReference type="Gene3D" id="3.40.50.280">
    <property type="entry name" value="Cobalamin-binding domain"/>
    <property type="match status" value="1"/>
</dbReference>
<dbReference type="EMBL" id="JACHJD010000006">
    <property type="protein sequence ID" value="MBB5105190.1"/>
    <property type="molecule type" value="Genomic_DNA"/>
</dbReference>
<dbReference type="SFLD" id="SFLDS00029">
    <property type="entry name" value="Radical_SAM"/>
    <property type="match status" value="1"/>
</dbReference>
<dbReference type="Gene3D" id="3.80.30.20">
    <property type="entry name" value="tm_1862 like domain"/>
    <property type="match status" value="1"/>
</dbReference>
<keyword evidence="11" id="KW-1185">Reference proteome</keyword>
<dbReference type="EMBL" id="CP023690">
    <property type="protein sequence ID" value="QEV62829.1"/>
    <property type="molecule type" value="Genomic_DNA"/>
</dbReference>
<dbReference type="NCBIfam" id="TIGR03975">
    <property type="entry name" value="rSAM_ocin_1"/>
    <property type="match status" value="1"/>
</dbReference>
<proteinExistence type="predicted"/>
<evidence type="ECO:0000313" key="8">
    <source>
        <dbReference type="EMBL" id="MBB5105190.1"/>
    </source>
</evidence>
<dbReference type="Pfam" id="PF04055">
    <property type="entry name" value="Radical_SAM"/>
    <property type="match status" value="1"/>
</dbReference>
<reference evidence="9 10" key="1">
    <citation type="submission" date="2017-09" db="EMBL/GenBank/DDBJ databases">
        <authorList>
            <person name="Lee N."/>
            <person name="Cho B.-K."/>
        </authorList>
    </citation>
    <scope>NUCLEOTIDE SEQUENCE [LARGE SCALE GENOMIC DNA]</scope>
    <source>
        <strain evidence="9 10">ATCC 27465</strain>
    </source>
</reference>
<evidence type="ECO:0000259" key="6">
    <source>
        <dbReference type="PROSITE" id="PS51332"/>
    </source>
</evidence>
<evidence type="ECO:0000256" key="4">
    <source>
        <dbReference type="ARBA" id="ARBA00023004"/>
    </source>
</evidence>
<feature type="domain" description="Radical SAM core" evidence="7">
    <location>
        <begin position="257"/>
        <end position="497"/>
    </location>
</feature>
<comment type="cofactor">
    <cofactor evidence="1">
        <name>[4Fe-4S] cluster</name>
        <dbReference type="ChEBI" id="CHEBI:49883"/>
    </cofactor>
</comment>
<dbReference type="Pfam" id="PF19142">
    <property type="entry name" value="DUF5825"/>
    <property type="match status" value="1"/>
</dbReference>
<dbReference type="PANTHER" id="PTHR43409:SF7">
    <property type="entry name" value="BLL1977 PROTEIN"/>
    <property type="match status" value="1"/>
</dbReference>
<accession>A0A5P2XHN5</accession>
<dbReference type="Proteomes" id="UP000549009">
    <property type="component" value="Unassembled WGS sequence"/>
</dbReference>
<dbReference type="InterPro" id="IPR043863">
    <property type="entry name" value="DUF5825"/>
</dbReference>
<gene>
    <name evidence="9" type="ORF">CP982_32400</name>
    <name evidence="8" type="ORF">FHS40_004283</name>
</gene>
<evidence type="ECO:0000256" key="3">
    <source>
        <dbReference type="ARBA" id="ARBA00022723"/>
    </source>
</evidence>
<dbReference type="SFLD" id="SFLDG01082">
    <property type="entry name" value="B12-binding_domain_containing"/>
    <property type="match status" value="1"/>
</dbReference>
<evidence type="ECO:0000313" key="9">
    <source>
        <dbReference type="EMBL" id="QEV62829.1"/>
    </source>
</evidence>
<evidence type="ECO:0000256" key="1">
    <source>
        <dbReference type="ARBA" id="ARBA00001966"/>
    </source>
</evidence>
<dbReference type="InterPro" id="IPR023404">
    <property type="entry name" value="rSAM_horseshoe"/>
</dbReference>
<dbReference type="InterPro" id="IPR006158">
    <property type="entry name" value="Cobalamin-bd"/>
</dbReference>
<sequence>MHITLVNMPWASIDFPSLALGILKRRVADEFPDSRVDVVNANLDYLDWITERTGLTREEYTFCWDSYFTGYSEWIFSSALYDDPHWRDSEFADLVADAVPGDMLNKGRQLHALAPEYIASLVRRILADRPDVVGFSTTFAQNSAVLAAARLIKKLAPEVPVVLGGGNCDGPMGAALHRGFPFVDYVNRGEGEMSFTRLLACLRDGSSPADVPGLCWRDADGTSHANAMSAAPLPASALVTPDYTDYFEQHAASRAGAMAEPHLVVESSRGCWWGQKHHCTFCGLNGSFMEFRSKSPDRFVDELLAMTERHRVLNVAVADNILDMAYLRSVVPRLAESECDLRISYEIKSNMRREQLASLVAAGIHYVQPGIESLNGRVLKLMDKGVTGCQNVRMLRDAESVSLGVVWNYLYGFPGETEEDYEPVIDQFPAIHHLAPPNGVTRIAIERFSPYFNRPELGFGDLSPAAHYAVIYDLPESELRDMAYVFDAAHRGISSTQAERLDKAVETWRHEFPRGRLTQCDLADSIVLTNTRPGFAWRTLTIEEPWETAAFRLLEQPSTSDVLLTKLRADRHDIAAADVSALLARWRTLGLLFEDGGQSVHVVPHAANQDLLRWTTQDASPALVPALLHDAGSRTRRASAATTLQCWRERDEEARERPGMYLGEEQYEDTAKTAVRTVAELAARGTQHVALPEPVTLGPHASDRGAVRRLTHVRELTGRGLSVDWDLDLGAEIGRWRLFSHLYPPRSVAGPDGDAVLDQWRTSFHLNKCGYRRGRGFLEVTDLRHGTQRRVIMRKVNKEKLASLLDGAPATDFRPQEIEAFLKSGLVHRVGSLLWWLPSRITRWPVVG</sequence>
<keyword evidence="5" id="KW-0411">Iron-sulfur</keyword>
<dbReference type="InterPro" id="IPR006638">
    <property type="entry name" value="Elp3/MiaA/NifB-like_rSAM"/>
</dbReference>
<evidence type="ECO:0000256" key="2">
    <source>
        <dbReference type="ARBA" id="ARBA00022691"/>
    </source>
</evidence>
<dbReference type="InterPro" id="IPR023984">
    <property type="entry name" value="rSAM_ocin_1"/>
</dbReference>
<dbReference type="GO" id="GO:0003824">
    <property type="term" value="F:catalytic activity"/>
    <property type="evidence" value="ECO:0007669"/>
    <property type="project" value="InterPro"/>
</dbReference>
<dbReference type="PANTHER" id="PTHR43409">
    <property type="entry name" value="ANAEROBIC MAGNESIUM-PROTOPORPHYRIN IX MONOMETHYL ESTER CYCLASE-RELATED"/>
    <property type="match status" value="1"/>
</dbReference>
<protein>
    <submittedName>
        <fullName evidence="9">RiPP maturation radical SAM protein 1</fullName>
    </submittedName>
    <submittedName>
        <fullName evidence="8">Ribosomal peptide maturation radical SAM protein 1</fullName>
    </submittedName>
</protein>
<dbReference type="PROSITE" id="PS51332">
    <property type="entry name" value="B12_BINDING"/>
    <property type="match status" value="1"/>
</dbReference>
<evidence type="ECO:0000259" key="7">
    <source>
        <dbReference type="PROSITE" id="PS51918"/>
    </source>
</evidence>
<dbReference type="SUPFAM" id="SSF102114">
    <property type="entry name" value="Radical SAM enzymes"/>
    <property type="match status" value="1"/>
</dbReference>
<dbReference type="GO" id="GO:0046872">
    <property type="term" value="F:metal ion binding"/>
    <property type="evidence" value="ECO:0007669"/>
    <property type="project" value="UniProtKB-KW"/>
</dbReference>
<dbReference type="KEGG" id="sspb:CP982_32400"/>
<dbReference type="GO" id="GO:0051536">
    <property type="term" value="F:iron-sulfur cluster binding"/>
    <property type="evidence" value="ECO:0007669"/>
    <property type="project" value="UniProtKB-KW"/>
</dbReference>
<dbReference type="GO" id="GO:0031419">
    <property type="term" value="F:cobalamin binding"/>
    <property type="evidence" value="ECO:0007669"/>
    <property type="project" value="InterPro"/>
</dbReference>
<keyword evidence="2" id="KW-0949">S-adenosyl-L-methionine</keyword>
<keyword evidence="3" id="KW-0479">Metal-binding</keyword>
<feature type="domain" description="B12-binding" evidence="6">
    <location>
        <begin position="72"/>
        <end position="209"/>
    </location>
</feature>
<dbReference type="InterPro" id="IPR058240">
    <property type="entry name" value="rSAM_sf"/>
</dbReference>
<dbReference type="PROSITE" id="PS51918">
    <property type="entry name" value="RADICAL_SAM"/>
    <property type="match status" value="1"/>
</dbReference>